<keyword evidence="3" id="KW-1185">Reference proteome</keyword>
<dbReference type="Proteomes" id="UP001642260">
    <property type="component" value="Unassembled WGS sequence"/>
</dbReference>
<proteinExistence type="predicted"/>
<reference evidence="2 3" key="1">
    <citation type="submission" date="2022-03" db="EMBL/GenBank/DDBJ databases">
        <authorList>
            <person name="Macdonald S."/>
            <person name="Ahmed S."/>
            <person name="Newling K."/>
        </authorList>
    </citation>
    <scope>NUCLEOTIDE SEQUENCE [LARGE SCALE GENOMIC DNA]</scope>
</reference>
<name>A0ABC8K2R6_ERUVS</name>
<feature type="transmembrane region" description="Helical" evidence="1">
    <location>
        <begin position="65"/>
        <end position="88"/>
    </location>
</feature>
<evidence type="ECO:0000256" key="1">
    <source>
        <dbReference type="SAM" id="Phobius"/>
    </source>
</evidence>
<evidence type="ECO:0000313" key="3">
    <source>
        <dbReference type="Proteomes" id="UP001642260"/>
    </source>
</evidence>
<comment type="caution">
    <text evidence="2">The sequence shown here is derived from an EMBL/GenBank/DDBJ whole genome shotgun (WGS) entry which is preliminary data.</text>
</comment>
<dbReference type="EMBL" id="CAKOAT010177377">
    <property type="protein sequence ID" value="CAH8352873.1"/>
    <property type="molecule type" value="Genomic_DNA"/>
</dbReference>
<keyword evidence="1" id="KW-0472">Membrane</keyword>
<dbReference type="AlphaFoldDB" id="A0ABC8K2R6"/>
<protein>
    <submittedName>
        <fullName evidence="2">Uncharacterized protein</fullName>
    </submittedName>
</protein>
<sequence length="96" mass="11062">MLVPKKCHGAPSLLVAVAAPTLMRTRSEDQVNIFTEKQSNGCWWWKESDGIGYDFVRHWIRKTTMLTICIYKLELINSVFVSLLYNILSGSFNTMF</sequence>
<keyword evidence="1" id="KW-1133">Transmembrane helix</keyword>
<evidence type="ECO:0000313" key="2">
    <source>
        <dbReference type="EMBL" id="CAH8352873.1"/>
    </source>
</evidence>
<accession>A0ABC8K2R6</accession>
<keyword evidence="1" id="KW-0812">Transmembrane</keyword>
<organism evidence="2 3">
    <name type="scientific">Eruca vesicaria subsp. sativa</name>
    <name type="common">Garden rocket</name>
    <name type="synonym">Eruca sativa</name>
    <dbReference type="NCBI Taxonomy" id="29727"/>
    <lineage>
        <taxon>Eukaryota</taxon>
        <taxon>Viridiplantae</taxon>
        <taxon>Streptophyta</taxon>
        <taxon>Embryophyta</taxon>
        <taxon>Tracheophyta</taxon>
        <taxon>Spermatophyta</taxon>
        <taxon>Magnoliopsida</taxon>
        <taxon>eudicotyledons</taxon>
        <taxon>Gunneridae</taxon>
        <taxon>Pentapetalae</taxon>
        <taxon>rosids</taxon>
        <taxon>malvids</taxon>
        <taxon>Brassicales</taxon>
        <taxon>Brassicaceae</taxon>
        <taxon>Brassiceae</taxon>
        <taxon>Eruca</taxon>
    </lineage>
</organism>
<gene>
    <name evidence="2" type="ORF">ERUC_LOCUS18788</name>
</gene>